<dbReference type="EMBL" id="KK208726">
    <property type="protein sequence ID" value="EZF78393.1"/>
    <property type="molecule type" value="Genomic_DNA"/>
</dbReference>
<accession>A0A022Y6Y7</accession>
<keyword evidence="2" id="KW-1185">Reference proteome</keyword>
<evidence type="ECO:0000313" key="1">
    <source>
        <dbReference type="EMBL" id="EZF78393.1"/>
    </source>
</evidence>
<reference evidence="1 2" key="1">
    <citation type="submission" date="2014-02" db="EMBL/GenBank/DDBJ databases">
        <title>The Genome Sequence of Trichophyton rubrum (morphotype soudanense) CBS 452.61.</title>
        <authorList>
            <consortium name="The Broad Institute Genomics Platform"/>
            <person name="Cuomo C.A."/>
            <person name="White T.C."/>
            <person name="Graser Y."/>
            <person name="Martinez-Rossi N."/>
            <person name="Heitman J."/>
            <person name="Young S.K."/>
            <person name="Zeng Q."/>
            <person name="Gargeya S."/>
            <person name="Abouelleil A."/>
            <person name="Alvarado L."/>
            <person name="Chapman S.B."/>
            <person name="Gainer-Dewar J."/>
            <person name="Goldberg J."/>
            <person name="Griggs A."/>
            <person name="Gujja S."/>
            <person name="Hansen M."/>
            <person name="Howarth C."/>
            <person name="Imamovic A."/>
            <person name="Larimer J."/>
            <person name="Martinez D."/>
            <person name="Murphy C."/>
            <person name="Pearson M.D."/>
            <person name="Persinoti G."/>
            <person name="Poon T."/>
            <person name="Priest M."/>
            <person name="Roberts A.D."/>
            <person name="Saif S."/>
            <person name="Shea T.D."/>
            <person name="Sykes S.N."/>
            <person name="Wortman J."/>
            <person name="Nusbaum C."/>
            <person name="Birren B."/>
        </authorList>
    </citation>
    <scope>NUCLEOTIDE SEQUENCE [LARGE SCALE GENOMIC DNA]</scope>
    <source>
        <strain evidence="1 2">CBS 452.61</strain>
    </source>
</reference>
<evidence type="ECO:0000313" key="2">
    <source>
        <dbReference type="Proteomes" id="UP000023623"/>
    </source>
</evidence>
<dbReference type="Proteomes" id="UP000023623">
    <property type="component" value="Unassembled WGS sequence"/>
</dbReference>
<dbReference type="AlphaFoldDB" id="A0A022Y6Y7"/>
<sequence>MLLQRTVLTDCHGTRTSSCHSFTINALRSPGLFSRWTEHVQPSKCLLAVVDVVLLVVKQEEEEDKRARVKAASAYQPWEALLSSRKLLMVDDSEASAGEGKRMLSGLAHDYELVWDLVHTPASLSGKDDAITKQAIEWLPDGNDANSASGVQLGCCVRRTLCCVEGRYSRIDTVDLQSHGQSRSISFL</sequence>
<name>A0A022Y6Y7_TRISD</name>
<protein>
    <submittedName>
        <fullName evidence="1">Uncharacterized protein</fullName>
    </submittedName>
</protein>
<organism evidence="1 2">
    <name type="scientific">Trichophyton soudanense CBS 452.61</name>
    <dbReference type="NCBI Taxonomy" id="1215331"/>
    <lineage>
        <taxon>Eukaryota</taxon>
        <taxon>Fungi</taxon>
        <taxon>Dikarya</taxon>
        <taxon>Ascomycota</taxon>
        <taxon>Pezizomycotina</taxon>
        <taxon>Eurotiomycetes</taxon>
        <taxon>Eurotiomycetidae</taxon>
        <taxon>Onygenales</taxon>
        <taxon>Arthrodermataceae</taxon>
        <taxon>Trichophyton</taxon>
    </lineage>
</organism>
<gene>
    <name evidence="1" type="ORF">H105_00548</name>
</gene>
<proteinExistence type="predicted"/>
<dbReference type="HOGENOM" id="CLU_1442047_0_0_1"/>